<organism evidence="2 3">
    <name type="scientific">Sinorhizobium garamanticum</name>
    <dbReference type="NCBI Taxonomy" id="680247"/>
    <lineage>
        <taxon>Bacteria</taxon>
        <taxon>Pseudomonadati</taxon>
        <taxon>Pseudomonadota</taxon>
        <taxon>Alphaproteobacteria</taxon>
        <taxon>Hyphomicrobiales</taxon>
        <taxon>Rhizobiaceae</taxon>
        <taxon>Sinorhizobium/Ensifer group</taxon>
        <taxon>Sinorhizobium</taxon>
    </lineage>
</organism>
<evidence type="ECO:0000313" key="2">
    <source>
        <dbReference type="EMBL" id="WEX89712.1"/>
    </source>
</evidence>
<dbReference type="EMBL" id="CP120374">
    <property type="protein sequence ID" value="WEX89712.1"/>
    <property type="molecule type" value="Genomic_DNA"/>
</dbReference>
<evidence type="ECO:0008006" key="4">
    <source>
        <dbReference type="Google" id="ProtNLM"/>
    </source>
</evidence>
<keyword evidence="1" id="KW-0472">Membrane</keyword>
<keyword evidence="1" id="KW-1133">Transmembrane helix</keyword>
<reference evidence="2 3" key="1">
    <citation type="submission" date="2023-03" db="EMBL/GenBank/DDBJ databases">
        <authorList>
            <person name="Kaur S."/>
            <person name="Espinosa-Saiz D."/>
            <person name="Velazquez E."/>
            <person name="Menendez E."/>
            <person name="diCenzo G.C."/>
        </authorList>
    </citation>
    <scope>NUCLEOTIDE SEQUENCE [LARGE SCALE GENOMIC DNA]</scope>
    <source>
        <strain evidence="2 3">LMG 24692</strain>
    </source>
</reference>
<evidence type="ECO:0000256" key="1">
    <source>
        <dbReference type="SAM" id="Phobius"/>
    </source>
</evidence>
<sequence>MKESTKEAPIASAIFFLLTGPILWAGHFLLVYGVQSVVCVVGSGAGAPPDLIQTSIVVVTLGAILLLCFALFFPGRLAHVLRYETADPHNRIFSIRVERLLSLLSLIGVIWSGTSVFLIDVCGLLR</sequence>
<keyword evidence="3" id="KW-1185">Reference proteome</keyword>
<evidence type="ECO:0000313" key="3">
    <source>
        <dbReference type="Proteomes" id="UP001229355"/>
    </source>
</evidence>
<protein>
    <recommendedName>
        <fullName evidence="4">Transmembrane protein</fullName>
    </recommendedName>
</protein>
<dbReference type="Proteomes" id="UP001229355">
    <property type="component" value="Chromosome 2"/>
</dbReference>
<name>A0ABY8DI87_9HYPH</name>
<feature type="transmembrane region" description="Helical" evidence="1">
    <location>
        <begin position="12"/>
        <end position="32"/>
    </location>
</feature>
<accession>A0ABY8DI87</accession>
<feature type="transmembrane region" description="Helical" evidence="1">
    <location>
        <begin position="52"/>
        <end position="73"/>
    </location>
</feature>
<keyword evidence="1" id="KW-0812">Transmembrane</keyword>
<dbReference type="RefSeq" id="WP_280661683.1">
    <property type="nucleotide sequence ID" value="NZ_CP120374.1"/>
</dbReference>
<feature type="transmembrane region" description="Helical" evidence="1">
    <location>
        <begin position="100"/>
        <end position="119"/>
    </location>
</feature>
<proteinExistence type="predicted"/>
<gene>
    <name evidence="2" type="ORF">PZN02_005024</name>
</gene>